<sequence length="329" mass="37015">MSLHLDATPAHGPTGAARQAPPPRPQRSVRHRLTWLDIKGSPYLYVAPFFIIFAAFMLYPLIYTAYVSTRNWTLGAPDSTPAGLANFRELWHDSQFWTAVGNTFGIFVISTVPQLLLALFLANLLNRAIRGRVFFRIGMVVPIVTSTAVIGLVFSQLFSKDFGFINYLLQGIGVHHIDWKSTKWSSWIAVATMVNWRWTGYNALIYLAAMQTIPKDIYESAALDGARPSTQFWRITLPMLRPTIIFTVIMSTIGGLQLFGEPALFGSGSHYLQGGSLHQFQTVTMYLLQEMFERSRLGYAGAIAWVLFLMILVTSLLNFLVIRRINSDK</sequence>
<comment type="similarity">
    <text evidence="7">Belongs to the binding-protein-dependent transport system permease family.</text>
</comment>
<evidence type="ECO:0000256" key="3">
    <source>
        <dbReference type="ARBA" id="ARBA00022475"/>
    </source>
</evidence>
<keyword evidence="6 7" id="KW-0472">Membrane</keyword>
<reference evidence="10" key="1">
    <citation type="submission" date="2021-01" db="EMBL/GenBank/DDBJ databases">
        <title>Whole genome shotgun sequence of Rugosimonospora africana NBRC 104875.</title>
        <authorList>
            <person name="Komaki H."/>
            <person name="Tamura T."/>
        </authorList>
    </citation>
    <scope>NUCLEOTIDE SEQUENCE</scope>
    <source>
        <strain evidence="10">NBRC 104875</strain>
    </source>
</reference>
<dbReference type="AlphaFoldDB" id="A0A8J3VQ02"/>
<feature type="region of interest" description="Disordered" evidence="8">
    <location>
        <begin position="1"/>
        <end position="28"/>
    </location>
</feature>
<dbReference type="Proteomes" id="UP000642748">
    <property type="component" value="Unassembled WGS sequence"/>
</dbReference>
<dbReference type="GO" id="GO:0005886">
    <property type="term" value="C:plasma membrane"/>
    <property type="evidence" value="ECO:0007669"/>
    <property type="project" value="UniProtKB-SubCell"/>
</dbReference>
<feature type="transmembrane region" description="Helical" evidence="7">
    <location>
        <begin position="239"/>
        <end position="259"/>
    </location>
</feature>
<dbReference type="InterPro" id="IPR000515">
    <property type="entry name" value="MetI-like"/>
</dbReference>
<keyword evidence="4 7" id="KW-0812">Transmembrane</keyword>
<dbReference type="PANTHER" id="PTHR30193:SF37">
    <property type="entry name" value="INNER MEMBRANE ABC TRANSPORTER PERMEASE PROTEIN YCJO"/>
    <property type="match status" value="1"/>
</dbReference>
<evidence type="ECO:0000259" key="9">
    <source>
        <dbReference type="PROSITE" id="PS50928"/>
    </source>
</evidence>
<dbReference type="Gene3D" id="1.10.3720.10">
    <property type="entry name" value="MetI-like"/>
    <property type="match status" value="1"/>
</dbReference>
<evidence type="ECO:0000313" key="10">
    <source>
        <dbReference type="EMBL" id="GIH13843.1"/>
    </source>
</evidence>
<dbReference type="PANTHER" id="PTHR30193">
    <property type="entry name" value="ABC TRANSPORTER PERMEASE PROTEIN"/>
    <property type="match status" value="1"/>
</dbReference>
<dbReference type="RefSeq" id="WP_203917519.1">
    <property type="nucleotide sequence ID" value="NZ_BONZ01000017.1"/>
</dbReference>
<feature type="transmembrane region" description="Helical" evidence="7">
    <location>
        <begin position="297"/>
        <end position="321"/>
    </location>
</feature>
<dbReference type="GO" id="GO:0055085">
    <property type="term" value="P:transmembrane transport"/>
    <property type="evidence" value="ECO:0007669"/>
    <property type="project" value="InterPro"/>
</dbReference>
<feature type="transmembrane region" description="Helical" evidence="7">
    <location>
        <begin position="133"/>
        <end position="158"/>
    </location>
</feature>
<keyword evidence="3" id="KW-1003">Cell membrane</keyword>
<keyword evidence="11" id="KW-1185">Reference proteome</keyword>
<dbReference type="Pfam" id="PF00528">
    <property type="entry name" value="BPD_transp_1"/>
    <property type="match status" value="1"/>
</dbReference>
<name>A0A8J3VQ02_9ACTN</name>
<evidence type="ECO:0000256" key="1">
    <source>
        <dbReference type="ARBA" id="ARBA00004651"/>
    </source>
</evidence>
<keyword evidence="5 7" id="KW-1133">Transmembrane helix</keyword>
<evidence type="ECO:0000256" key="2">
    <source>
        <dbReference type="ARBA" id="ARBA00022448"/>
    </source>
</evidence>
<dbReference type="PROSITE" id="PS50928">
    <property type="entry name" value="ABC_TM1"/>
    <property type="match status" value="1"/>
</dbReference>
<evidence type="ECO:0000256" key="6">
    <source>
        <dbReference type="ARBA" id="ARBA00023136"/>
    </source>
</evidence>
<comment type="caution">
    <text evidence="10">The sequence shown here is derived from an EMBL/GenBank/DDBJ whole genome shotgun (WGS) entry which is preliminary data.</text>
</comment>
<keyword evidence="2 7" id="KW-0813">Transport</keyword>
<evidence type="ECO:0000256" key="5">
    <source>
        <dbReference type="ARBA" id="ARBA00022989"/>
    </source>
</evidence>
<dbReference type="EMBL" id="BONZ01000017">
    <property type="protein sequence ID" value="GIH13843.1"/>
    <property type="molecule type" value="Genomic_DNA"/>
</dbReference>
<evidence type="ECO:0000313" key="11">
    <source>
        <dbReference type="Proteomes" id="UP000642748"/>
    </source>
</evidence>
<dbReference type="InterPro" id="IPR035906">
    <property type="entry name" value="MetI-like_sf"/>
</dbReference>
<feature type="transmembrane region" description="Helical" evidence="7">
    <location>
        <begin position="96"/>
        <end position="121"/>
    </location>
</feature>
<dbReference type="InterPro" id="IPR051393">
    <property type="entry name" value="ABC_transporter_permease"/>
</dbReference>
<evidence type="ECO:0000256" key="8">
    <source>
        <dbReference type="SAM" id="MobiDB-lite"/>
    </source>
</evidence>
<protein>
    <submittedName>
        <fullName evidence="10">Sugar ABC transporter permease</fullName>
    </submittedName>
</protein>
<dbReference type="CDD" id="cd06261">
    <property type="entry name" value="TM_PBP2"/>
    <property type="match status" value="1"/>
</dbReference>
<proteinExistence type="inferred from homology"/>
<comment type="subcellular location">
    <subcellularLocation>
        <location evidence="1 7">Cell membrane</location>
        <topology evidence="1 7">Multi-pass membrane protein</topology>
    </subcellularLocation>
</comment>
<gene>
    <name evidence="10" type="primary">cebF</name>
    <name evidence="10" type="ORF">Raf01_20150</name>
</gene>
<organism evidence="10 11">
    <name type="scientific">Rugosimonospora africana</name>
    <dbReference type="NCBI Taxonomy" id="556532"/>
    <lineage>
        <taxon>Bacteria</taxon>
        <taxon>Bacillati</taxon>
        <taxon>Actinomycetota</taxon>
        <taxon>Actinomycetes</taxon>
        <taxon>Micromonosporales</taxon>
        <taxon>Micromonosporaceae</taxon>
        <taxon>Rugosimonospora</taxon>
    </lineage>
</organism>
<evidence type="ECO:0000256" key="7">
    <source>
        <dbReference type="RuleBase" id="RU363032"/>
    </source>
</evidence>
<evidence type="ECO:0000256" key="4">
    <source>
        <dbReference type="ARBA" id="ARBA00022692"/>
    </source>
</evidence>
<dbReference type="SUPFAM" id="SSF161098">
    <property type="entry name" value="MetI-like"/>
    <property type="match status" value="1"/>
</dbReference>
<dbReference type="SUPFAM" id="SSF160964">
    <property type="entry name" value="MalF N-terminal region-like"/>
    <property type="match status" value="1"/>
</dbReference>
<feature type="domain" description="ABC transmembrane type-1" evidence="9">
    <location>
        <begin position="100"/>
        <end position="318"/>
    </location>
</feature>
<feature type="transmembrane region" description="Helical" evidence="7">
    <location>
        <begin position="187"/>
        <end position="209"/>
    </location>
</feature>
<feature type="transmembrane region" description="Helical" evidence="7">
    <location>
        <begin position="42"/>
        <end position="62"/>
    </location>
</feature>
<accession>A0A8J3VQ02</accession>